<dbReference type="SUPFAM" id="SSF48452">
    <property type="entry name" value="TPR-like"/>
    <property type="match status" value="1"/>
</dbReference>
<keyword evidence="1" id="KW-0131">Cell cycle</keyword>
<dbReference type="Proteomes" id="UP000251571">
    <property type="component" value="Unassembled WGS sequence"/>
</dbReference>
<dbReference type="Proteomes" id="UP000245839">
    <property type="component" value="Unassembled WGS sequence"/>
</dbReference>
<keyword evidence="1" id="KW-0574">Periplasm</keyword>
<keyword evidence="1" id="KW-0132">Cell division</keyword>
<dbReference type="GO" id="GO:0043093">
    <property type="term" value="P:FtsZ-dependent cytokinesis"/>
    <property type="evidence" value="ECO:0007669"/>
    <property type="project" value="UniProtKB-UniRule"/>
</dbReference>
<keyword evidence="1" id="KW-0732">Signal</keyword>
<reference evidence="3 5" key="3">
    <citation type="submission" date="2018-03" db="EMBL/GenBank/DDBJ databases">
        <title>Genomic Encyclopedia of Archaeal and Bacterial Type Strains, Phase II (KMG-II): from individual species to whole genera.</title>
        <authorList>
            <person name="Goeker M."/>
        </authorList>
    </citation>
    <scope>NUCLEOTIDE SEQUENCE [LARGE SCALE GENOMIC DNA]</scope>
    <source>
        <strain evidence="3 5">DSM 25227</strain>
    </source>
</reference>
<dbReference type="EMBL" id="QGDJ01000001">
    <property type="protein sequence ID" value="PWJ22516.1"/>
    <property type="molecule type" value="Genomic_DNA"/>
</dbReference>
<gene>
    <name evidence="1" type="primary">cpoB</name>
    <name evidence="3" type="ORF">BCF38_101930</name>
    <name evidence="4" type="ORF">SAMN05421539_101930</name>
</gene>
<evidence type="ECO:0000313" key="4">
    <source>
        <dbReference type="EMBL" id="SSA38794.1"/>
    </source>
</evidence>
<organism evidence="4 6">
    <name type="scientific">Jannaschia seohaensis</name>
    <dbReference type="NCBI Taxonomy" id="475081"/>
    <lineage>
        <taxon>Bacteria</taxon>
        <taxon>Pseudomonadati</taxon>
        <taxon>Pseudomonadota</taxon>
        <taxon>Alphaproteobacteria</taxon>
        <taxon>Rhodobacterales</taxon>
        <taxon>Roseobacteraceae</taxon>
        <taxon>Jannaschia</taxon>
    </lineage>
</organism>
<feature type="signal peptide" evidence="1">
    <location>
        <begin position="1"/>
        <end position="17"/>
    </location>
</feature>
<feature type="region of interest" description="Disordered" evidence="2">
    <location>
        <begin position="115"/>
        <end position="152"/>
    </location>
</feature>
<dbReference type="OrthoDB" id="9763909at2"/>
<name>A0A2Y9A2Y9_9RHOB</name>
<reference evidence="4" key="1">
    <citation type="submission" date="2016-10" db="EMBL/GenBank/DDBJ databases">
        <authorList>
            <person name="Cai Z."/>
        </authorList>
    </citation>
    <scope>NUCLEOTIDE SEQUENCE [LARGE SCALE GENOMIC DNA]</scope>
    <source>
        <strain evidence="4">DSM 25227</strain>
    </source>
</reference>
<dbReference type="InterPro" id="IPR034706">
    <property type="entry name" value="CpoB"/>
</dbReference>
<feature type="compositionally biased region" description="Low complexity" evidence="2">
    <location>
        <begin position="123"/>
        <end position="152"/>
    </location>
</feature>
<dbReference type="EMBL" id="UETC01000001">
    <property type="protein sequence ID" value="SSA38794.1"/>
    <property type="molecule type" value="Genomic_DNA"/>
</dbReference>
<dbReference type="Gene3D" id="1.25.40.10">
    <property type="entry name" value="Tetratricopeptide repeat domain"/>
    <property type="match status" value="1"/>
</dbReference>
<comment type="similarity">
    <text evidence="1">Belongs to the CpoB family.</text>
</comment>
<dbReference type="Pfam" id="PF13174">
    <property type="entry name" value="TPR_6"/>
    <property type="match status" value="1"/>
</dbReference>
<comment type="subcellular location">
    <subcellularLocation>
        <location evidence="1">Periplasm</location>
    </subcellularLocation>
</comment>
<dbReference type="AlphaFoldDB" id="A0A2Y9A2Y9"/>
<dbReference type="InterPro" id="IPR011990">
    <property type="entry name" value="TPR-like_helical_dom_sf"/>
</dbReference>
<evidence type="ECO:0000256" key="1">
    <source>
        <dbReference type="HAMAP-Rule" id="MF_02066"/>
    </source>
</evidence>
<feature type="coiled-coil region" evidence="1">
    <location>
        <begin position="17"/>
        <end position="44"/>
    </location>
</feature>
<dbReference type="RefSeq" id="WP_109563062.1">
    <property type="nucleotide sequence ID" value="NZ_QGDJ01000001.1"/>
</dbReference>
<feature type="chain" id="PRO_5044028911" description="Cell division coordinator CpoB" evidence="1">
    <location>
        <begin position="18"/>
        <end position="282"/>
    </location>
</feature>
<sequence precursor="true">MRLALALLLATALPAPAQDQAQTLSDIRRQLSVLNQEMAGLRAELQTTGAAVLGIEGSSFPDRVIALEGQLQELTARTEQLSFRVESVARDGGNRIEDLRFQLCELTPDCDLGSLPNPGPLGGAPTAPGPVASGPVPVQRPTGGTTAPPASTPELAVGEQAEFDAARALLESGQNAEAAQAFSRFTTSYPTGPLTGEATFLRAQALARNGQAADAARAYLESFSGSPQGPRAAESLLGLGRSLGTLGQTDEACLTLSEVLIRFPNAPAAAEAQQARTGLGCA</sequence>
<dbReference type="InterPro" id="IPR014162">
    <property type="entry name" value="CpoB_C"/>
</dbReference>
<proteinExistence type="inferred from homology"/>
<evidence type="ECO:0000313" key="5">
    <source>
        <dbReference type="Proteomes" id="UP000245839"/>
    </source>
</evidence>
<evidence type="ECO:0000313" key="3">
    <source>
        <dbReference type="EMBL" id="PWJ22516.1"/>
    </source>
</evidence>
<dbReference type="NCBIfam" id="TIGR02795">
    <property type="entry name" value="tol_pal_ybgF"/>
    <property type="match status" value="1"/>
</dbReference>
<keyword evidence="5" id="KW-1185">Reference proteome</keyword>
<dbReference type="GO" id="GO:0030288">
    <property type="term" value="C:outer membrane-bounded periplasmic space"/>
    <property type="evidence" value="ECO:0007669"/>
    <property type="project" value="UniProtKB-UniRule"/>
</dbReference>
<dbReference type="Pfam" id="PF13432">
    <property type="entry name" value="TPR_16"/>
    <property type="match status" value="1"/>
</dbReference>
<evidence type="ECO:0000256" key="2">
    <source>
        <dbReference type="SAM" id="MobiDB-lite"/>
    </source>
</evidence>
<keyword evidence="1" id="KW-0175">Coiled coil</keyword>
<accession>A0A2Y9A2Y9</accession>
<protein>
    <recommendedName>
        <fullName evidence="1">Cell division coordinator CpoB</fullName>
    </recommendedName>
</protein>
<dbReference type="HAMAP" id="MF_02066">
    <property type="entry name" value="CpoB"/>
    <property type="match status" value="1"/>
</dbReference>
<dbReference type="InterPro" id="IPR019734">
    <property type="entry name" value="TPR_rpt"/>
</dbReference>
<reference evidence="6" key="2">
    <citation type="submission" date="2016-10" db="EMBL/GenBank/DDBJ databases">
        <authorList>
            <person name="Varghese N."/>
            <person name="Submissions S."/>
        </authorList>
    </citation>
    <scope>NUCLEOTIDE SEQUENCE [LARGE SCALE GENOMIC DNA]</scope>
    <source>
        <strain evidence="6">DSM 25227</strain>
    </source>
</reference>
<comment type="function">
    <text evidence="1">Mediates coordination of peptidoglycan synthesis and outer membrane constriction during cell division.</text>
</comment>
<evidence type="ECO:0000313" key="6">
    <source>
        <dbReference type="Proteomes" id="UP000251571"/>
    </source>
</evidence>